<organism evidence="1 2">
    <name type="scientific">Brevibacterium linens ATCC 9172</name>
    <dbReference type="NCBI Taxonomy" id="1255617"/>
    <lineage>
        <taxon>Bacteria</taxon>
        <taxon>Bacillati</taxon>
        <taxon>Actinomycetota</taxon>
        <taxon>Actinomycetes</taxon>
        <taxon>Micrococcales</taxon>
        <taxon>Brevibacteriaceae</taxon>
        <taxon>Brevibacterium</taxon>
    </lineage>
</organism>
<reference evidence="1 2" key="1">
    <citation type="submission" date="2017-03" db="EMBL/GenBank/DDBJ databases">
        <authorList>
            <person name="Afonso C.L."/>
            <person name="Miller P.J."/>
            <person name="Scott M.A."/>
            <person name="Spackman E."/>
            <person name="Goraichik I."/>
            <person name="Dimitrov K.M."/>
            <person name="Suarez D.L."/>
            <person name="Swayne D.E."/>
        </authorList>
    </citation>
    <scope>NUCLEOTIDE SEQUENCE [LARGE SCALE GENOMIC DNA]</scope>
    <source>
        <strain evidence="1 2">ATCC 9172</strain>
    </source>
</reference>
<evidence type="ECO:0000313" key="2">
    <source>
        <dbReference type="Proteomes" id="UP000234641"/>
    </source>
</evidence>
<gene>
    <name evidence="1" type="ORF">BLIN9172_01788</name>
</gene>
<proteinExistence type="predicted"/>
<name>A0A2H1J5U9_BRELN</name>
<sequence length="646" mass="69063">MSDAMMSMQDIADLAGVSRPAVSQWRRRTTVRGREIPFPEGTEGPDGRELFHAEAVVEWLRRTGRGNNAEFVEDAPAAGIPTGVSIDHALVLLCLRDNAEDDLSNLGESMLVEIAASLDPADRFLLSEVIDTEFAAATLDYVDDLYAASFGAADALDRLETGRLSRSQERRGFDPGLVDVIASVVEGVVADGESASDELGSSATGELVLECEDVDLLAVAETVEGLASHVTTDSPHIRDLRRRALLRGWLALDAERPTVSVVAVYGLESAEVLERLDRVILDLNPNEYAIVAGPADLLCGRLDGTAEQRRSESLRSSRSANHGPLVCALRLPRGLWKHAPRQSSGLWLLKGGATLDHPWVADLSEVPVDRSDLSTDVAGVLAAGTVPNELPARAVRYVRSRDLRSILGGEAVVPPGTRAVSFATGRQDFIDDVRAASIETAEATEVFDIYVTDRPASLVVGSTSLGTMIEGGTVTRHSGSRIDESLAEDTGAVPVVDARGGGEVFRVDAFVAESSLRRSMRTRPGDVVFCSNPPTAWVDDRGGALVVSPNKILRRAGGAPIGPHTLAAVINDAQSKEYANWQIPRIPADQVDAVEDAMRRLAGYRQQLQVKERAAKTLGHSLLSGVAAGTMELMGSSLEPQPSQGR</sequence>
<evidence type="ECO:0000313" key="1">
    <source>
        <dbReference type="EMBL" id="SMX82850.1"/>
    </source>
</evidence>
<accession>A0A2H1J5U9</accession>
<evidence type="ECO:0008006" key="3">
    <source>
        <dbReference type="Google" id="ProtNLM"/>
    </source>
</evidence>
<protein>
    <recommendedName>
        <fullName evidence="3">Helix-turn-helix domain-containing protein</fullName>
    </recommendedName>
</protein>
<dbReference type="RefSeq" id="WP_145997942.1">
    <property type="nucleotide sequence ID" value="NZ_FXYY01000009.1"/>
</dbReference>
<dbReference type="Proteomes" id="UP000234641">
    <property type="component" value="Unassembled WGS sequence"/>
</dbReference>
<dbReference type="EMBL" id="FXYY01000009">
    <property type="protein sequence ID" value="SMX82850.1"/>
    <property type="molecule type" value="Genomic_DNA"/>
</dbReference>
<dbReference type="AlphaFoldDB" id="A0A2H1J5U9"/>